<feature type="non-terminal residue" evidence="2">
    <location>
        <position position="1"/>
    </location>
</feature>
<evidence type="ECO:0000313" key="3">
    <source>
        <dbReference type="Proteomes" id="UP000485058"/>
    </source>
</evidence>
<name>A0A699ZQ56_HAELA</name>
<organism evidence="2 3">
    <name type="scientific">Haematococcus lacustris</name>
    <name type="common">Green alga</name>
    <name type="synonym">Haematococcus pluvialis</name>
    <dbReference type="NCBI Taxonomy" id="44745"/>
    <lineage>
        <taxon>Eukaryota</taxon>
        <taxon>Viridiplantae</taxon>
        <taxon>Chlorophyta</taxon>
        <taxon>core chlorophytes</taxon>
        <taxon>Chlorophyceae</taxon>
        <taxon>CS clade</taxon>
        <taxon>Chlamydomonadales</taxon>
        <taxon>Haematococcaceae</taxon>
        <taxon>Haematococcus</taxon>
    </lineage>
</organism>
<evidence type="ECO:0000256" key="1">
    <source>
        <dbReference type="SAM" id="MobiDB-lite"/>
    </source>
</evidence>
<sequence>MAKPTTACIHSLRLVECAGTRYPQQPSSAADSTQGGGLGAAEERGRGRAARLRSSGHAAYCARCLDQLVVASGEFGRLHLYDLRAAAKLSRLTAHDPEGSVFCLALNPPGQLLS</sequence>
<dbReference type="AlphaFoldDB" id="A0A699ZQ56"/>
<accession>A0A699ZQ56</accession>
<evidence type="ECO:0000313" key="2">
    <source>
        <dbReference type="EMBL" id="GFH24075.1"/>
    </source>
</evidence>
<feature type="region of interest" description="Disordered" evidence="1">
    <location>
        <begin position="22"/>
        <end position="49"/>
    </location>
</feature>
<dbReference type="Proteomes" id="UP000485058">
    <property type="component" value="Unassembled WGS sequence"/>
</dbReference>
<protein>
    <submittedName>
        <fullName evidence="2">Uncharacterized protein</fullName>
    </submittedName>
</protein>
<feature type="non-terminal residue" evidence="2">
    <location>
        <position position="114"/>
    </location>
</feature>
<proteinExistence type="predicted"/>
<keyword evidence="3" id="KW-1185">Reference proteome</keyword>
<comment type="caution">
    <text evidence="2">The sequence shown here is derived from an EMBL/GenBank/DDBJ whole genome shotgun (WGS) entry which is preliminary data.</text>
</comment>
<reference evidence="2 3" key="1">
    <citation type="submission" date="2020-02" db="EMBL/GenBank/DDBJ databases">
        <title>Draft genome sequence of Haematococcus lacustris strain NIES-144.</title>
        <authorList>
            <person name="Morimoto D."/>
            <person name="Nakagawa S."/>
            <person name="Yoshida T."/>
            <person name="Sawayama S."/>
        </authorList>
    </citation>
    <scope>NUCLEOTIDE SEQUENCE [LARGE SCALE GENOMIC DNA]</scope>
    <source>
        <strain evidence="2 3">NIES-144</strain>
    </source>
</reference>
<feature type="compositionally biased region" description="Polar residues" evidence="1">
    <location>
        <begin position="22"/>
        <end position="33"/>
    </location>
</feature>
<dbReference type="EMBL" id="BLLF01002436">
    <property type="protein sequence ID" value="GFH24075.1"/>
    <property type="molecule type" value="Genomic_DNA"/>
</dbReference>
<gene>
    <name evidence="2" type="ORF">HaLaN_21798</name>
</gene>